<organism evidence="1 2">
    <name type="scientific">Dallia pectoralis</name>
    <name type="common">Alaska blackfish</name>
    <dbReference type="NCBI Taxonomy" id="75939"/>
    <lineage>
        <taxon>Eukaryota</taxon>
        <taxon>Metazoa</taxon>
        <taxon>Chordata</taxon>
        <taxon>Craniata</taxon>
        <taxon>Vertebrata</taxon>
        <taxon>Euteleostomi</taxon>
        <taxon>Actinopterygii</taxon>
        <taxon>Neopterygii</taxon>
        <taxon>Teleostei</taxon>
        <taxon>Protacanthopterygii</taxon>
        <taxon>Esociformes</taxon>
        <taxon>Umbridae</taxon>
        <taxon>Dallia</taxon>
    </lineage>
</organism>
<dbReference type="Proteomes" id="UP001157502">
    <property type="component" value="Chromosome 28"/>
</dbReference>
<reference evidence="1" key="1">
    <citation type="submission" date="2021-05" db="EMBL/GenBank/DDBJ databases">
        <authorList>
            <person name="Pan Q."/>
            <person name="Jouanno E."/>
            <person name="Zahm M."/>
            <person name="Klopp C."/>
            <person name="Cabau C."/>
            <person name="Louis A."/>
            <person name="Berthelot C."/>
            <person name="Parey E."/>
            <person name="Roest Crollius H."/>
            <person name="Montfort J."/>
            <person name="Robinson-Rechavi M."/>
            <person name="Bouchez O."/>
            <person name="Lampietro C."/>
            <person name="Lopez Roques C."/>
            <person name="Donnadieu C."/>
            <person name="Postlethwait J."/>
            <person name="Bobe J."/>
            <person name="Dillon D."/>
            <person name="Chandos A."/>
            <person name="von Hippel F."/>
            <person name="Guiguen Y."/>
        </authorList>
    </citation>
    <scope>NUCLEOTIDE SEQUENCE</scope>
    <source>
        <strain evidence="1">YG-Jan2019</strain>
    </source>
</reference>
<dbReference type="EMBL" id="CM055755">
    <property type="protein sequence ID" value="KAJ7990282.1"/>
    <property type="molecule type" value="Genomic_DNA"/>
</dbReference>
<evidence type="ECO:0000313" key="2">
    <source>
        <dbReference type="Proteomes" id="UP001157502"/>
    </source>
</evidence>
<name>A0ACC2FG43_DALPE</name>
<proteinExistence type="predicted"/>
<accession>A0ACC2FG43</accession>
<evidence type="ECO:0000313" key="1">
    <source>
        <dbReference type="EMBL" id="KAJ7990282.1"/>
    </source>
</evidence>
<comment type="caution">
    <text evidence="1">The sequence shown here is derived from an EMBL/GenBank/DDBJ whole genome shotgun (WGS) entry which is preliminary data.</text>
</comment>
<gene>
    <name evidence="1" type="ORF">DPEC_G00298700</name>
</gene>
<protein>
    <submittedName>
        <fullName evidence="1">Uncharacterized protein</fullName>
    </submittedName>
</protein>
<keyword evidence="2" id="KW-1185">Reference proteome</keyword>
<sequence>MQHSLHLAVPQIVRDGGEEVPGVPTLQVRAAAGMGDQDGLVVCQDLQSTQKQGLALSAWHHHLGMLHVAEQLAQYKQNLLAGAGLSIGVCLIWLQTPWPGSQSEQLEPQSSWRTRSTRTDRRSSQENGRRSSRGRKSTYSRE</sequence>